<organism evidence="1 2">
    <name type="scientific">Actimicrobium antarcticum</name>
    <dbReference type="NCBI Taxonomy" id="1051899"/>
    <lineage>
        <taxon>Bacteria</taxon>
        <taxon>Pseudomonadati</taxon>
        <taxon>Pseudomonadota</taxon>
        <taxon>Betaproteobacteria</taxon>
        <taxon>Burkholderiales</taxon>
        <taxon>Oxalobacteraceae</taxon>
        <taxon>Actimicrobium</taxon>
    </lineage>
</organism>
<name>A0ABP7TJ28_9BURK</name>
<dbReference type="Proteomes" id="UP001501353">
    <property type="component" value="Unassembled WGS sequence"/>
</dbReference>
<proteinExistence type="predicted"/>
<sequence>MFSSFMTLAEATGGACDFVAPGEAVAPAVLRMFARLRSPRLTDLRLIWPDDAVPQWVSSLLPSVFDGDTVNVFALLDGVAAGTVRLMGKRAEDAVAQEIGRATFEGALQAGDTLPRMAASVRILSAGNHSPVEGEYDVTQCAVAYRLVTDQTNFLLIHERPDGQKTTDMPQLHKVDQMVAAGWGGAGSVVSSRSRSGVGTPHVVHHVSEGRSNYDDDYDVSAEVAMPAVFRRAVTSSRMASVNTRLPVFLRSDDQSIDDQVPTDWSDTAHYTGLTPVGLRLRLRQTPNVEWPSTYRGLRQIGLGVALVDWLELSMAAHGGTAHAESTVVGAFLYLMSRRDTSDTPDGLANPTGLFEAFKSTVQRLRGILADGPVAQFAGLDVALFEAMALVLSGMTDSDWPGSVLASGDVAGEADEALDVA</sequence>
<dbReference type="EMBL" id="BAAAZE010000010">
    <property type="protein sequence ID" value="GAA4026814.1"/>
    <property type="molecule type" value="Genomic_DNA"/>
</dbReference>
<protein>
    <submittedName>
        <fullName evidence="1">Uncharacterized protein</fullName>
    </submittedName>
</protein>
<reference evidence="2" key="1">
    <citation type="journal article" date="2019" name="Int. J. Syst. Evol. Microbiol.">
        <title>The Global Catalogue of Microorganisms (GCM) 10K type strain sequencing project: providing services to taxonomists for standard genome sequencing and annotation.</title>
        <authorList>
            <consortium name="The Broad Institute Genomics Platform"/>
            <consortium name="The Broad Institute Genome Sequencing Center for Infectious Disease"/>
            <person name="Wu L."/>
            <person name="Ma J."/>
        </authorList>
    </citation>
    <scope>NUCLEOTIDE SEQUENCE [LARGE SCALE GENOMIC DNA]</scope>
    <source>
        <strain evidence="2">JCM 16673</strain>
    </source>
</reference>
<gene>
    <name evidence="1" type="ORF">GCM10022212_26040</name>
</gene>
<accession>A0ABP7TJ28</accession>
<evidence type="ECO:0000313" key="1">
    <source>
        <dbReference type="EMBL" id="GAA4026814.1"/>
    </source>
</evidence>
<comment type="caution">
    <text evidence="1">The sequence shown here is derived from an EMBL/GenBank/DDBJ whole genome shotgun (WGS) entry which is preliminary data.</text>
</comment>
<evidence type="ECO:0000313" key="2">
    <source>
        <dbReference type="Proteomes" id="UP001501353"/>
    </source>
</evidence>
<dbReference type="RefSeq" id="WP_344763789.1">
    <property type="nucleotide sequence ID" value="NZ_BAAAZE010000010.1"/>
</dbReference>
<keyword evidence="2" id="KW-1185">Reference proteome</keyword>